<comment type="caution">
    <text evidence="3">The sequence shown here is derived from an EMBL/GenBank/DDBJ whole genome shotgun (WGS) entry which is preliminary data.</text>
</comment>
<sequence>MYQLLTDSACDLPLATLKANKVAFVPFHFNVAGQDLTDDMGGSYELQEFFEKIKAGVMPSTSAINIGEYVDFFTPYAKAGTPAVYIGFSGGLSSSMASAQQAKAMVLEQYPDAQLEIVDTLAASEGEGRMVLEAIRLQQEGKTLAELVAWFEANRLRLQQWFTVDSLDYLYHGGRVSRTSAALGTMLNIKPVMDVDPAGKLRVVSKVRARKRSLQALADKVVAALPSDPKQPVLIGTSGDTAAAEETKKMILAKAPDANITLGDIGLTIASHTGFGCVAAFVMGAADRK</sequence>
<dbReference type="PROSITE" id="PS51482">
    <property type="entry name" value="DEGV"/>
    <property type="match status" value="1"/>
</dbReference>
<dbReference type="Gene3D" id="3.40.50.10440">
    <property type="entry name" value="Dihydroxyacetone kinase, domain 1"/>
    <property type="match status" value="1"/>
</dbReference>
<dbReference type="SUPFAM" id="SSF82549">
    <property type="entry name" value="DAK1/DegV-like"/>
    <property type="match status" value="1"/>
</dbReference>
<dbReference type="Proteomes" id="UP001597199">
    <property type="component" value="Unassembled WGS sequence"/>
</dbReference>
<dbReference type="EMBL" id="JBHTOA010000018">
    <property type="protein sequence ID" value="MFD1398447.1"/>
    <property type="molecule type" value="Genomic_DNA"/>
</dbReference>
<protein>
    <submittedName>
        <fullName evidence="3">DegV family protein</fullName>
    </submittedName>
</protein>
<evidence type="ECO:0000313" key="3">
    <source>
        <dbReference type="EMBL" id="MFD1398447.1"/>
    </source>
</evidence>
<proteinExistence type="predicted"/>
<accession>A0ABW4BD65</accession>
<name>A0ABW4BD65_9LACO</name>
<dbReference type="Pfam" id="PF02645">
    <property type="entry name" value="DegV"/>
    <property type="match status" value="1"/>
</dbReference>
<evidence type="ECO:0000256" key="2">
    <source>
        <dbReference type="ARBA" id="ARBA00023121"/>
    </source>
</evidence>
<keyword evidence="2" id="KW-0446">Lipid-binding</keyword>
<reference evidence="4" key="1">
    <citation type="journal article" date="2019" name="Int. J. Syst. Evol. Microbiol.">
        <title>The Global Catalogue of Microorganisms (GCM) 10K type strain sequencing project: providing services to taxonomists for standard genome sequencing and annotation.</title>
        <authorList>
            <consortium name="The Broad Institute Genomics Platform"/>
            <consortium name="The Broad Institute Genome Sequencing Center for Infectious Disease"/>
            <person name="Wu L."/>
            <person name="Ma J."/>
        </authorList>
    </citation>
    <scope>NUCLEOTIDE SEQUENCE [LARGE SCALE GENOMIC DNA]</scope>
    <source>
        <strain evidence="4">CCM 9110</strain>
    </source>
</reference>
<dbReference type="InterPro" id="IPR003797">
    <property type="entry name" value="DegV"/>
</dbReference>
<dbReference type="InterPro" id="IPR050270">
    <property type="entry name" value="DegV_domain_contain"/>
</dbReference>
<keyword evidence="4" id="KW-1185">Reference proteome</keyword>
<comment type="function">
    <text evidence="1">May bind long-chain fatty acids, such as palmitate, and may play a role in lipid transport or fatty acid metabolism.</text>
</comment>
<dbReference type="Gene3D" id="2.20.28.50">
    <property type="entry name" value="degv family protein"/>
    <property type="match status" value="1"/>
</dbReference>
<gene>
    <name evidence="3" type="ORF">ACFQ41_03920</name>
</gene>
<evidence type="ECO:0000313" key="4">
    <source>
        <dbReference type="Proteomes" id="UP001597199"/>
    </source>
</evidence>
<dbReference type="NCBIfam" id="TIGR00762">
    <property type="entry name" value="DegV"/>
    <property type="match status" value="1"/>
</dbReference>
<dbReference type="Gene3D" id="3.30.1180.10">
    <property type="match status" value="1"/>
</dbReference>
<dbReference type="RefSeq" id="WP_204118819.1">
    <property type="nucleotide sequence ID" value="NZ_BOLV01000008.1"/>
</dbReference>
<dbReference type="PANTHER" id="PTHR33434">
    <property type="entry name" value="DEGV DOMAIN-CONTAINING PROTEIN DR_1986-RELATED"/>
    <property type="match status" value="1"/>
</dbReference>
<dbReference type="InterPro" id="IPR043168">
    <property type="entry name" value="DegV_C"/>
</dbReference>
<dbReference type="PANTHER" id="PTHR33434:SF3">
    <property type="entry name" value="DEGV DOMAIN-CONTAINING PROTEIN YITS"/>
    <property type="match status" value="1"/>
</dbReference>
<evidence type="ECO:0000256" key="1">
    <source>
        <dbReference type="ARBA" id="ARBA00003238"/>
    </source>
</evidence>
<organism evidence="3 4">
    <name type="scientific">Lacticaseibacillus suilingensis</name>
    <dbReference type="NCBI Taxonomy" id="2799577"/>
    <lineage>
        <taxon>Bacteria</taxon>
        <taxon>Bacillati</taxon>
        <taxon>Bacillota</taxon>
        <taxon>Bacilli</taxon>
        <taxon>Lactobacillales</taxon>
        <taxon>Lactobacillaceae</taxon>
        <taxon>Lacticaseibacillus</taxon>
    </lineage>
</organism>